<name>A0ACC2GXM5_DALPE</name>
<keyword evidence="2" id="KW-1185">Reference proteome</keyword>
<dbReference type="EMBL" id="CM055735">
    <property type="protein sequence ID" value="KAJ8008265.1"/>
    <property type="molecule type" value="Genomic_DNA"/>
</dbReference>
<comment type="caution">
    <text evidence="1">The sequence shown here is derived from an EMBL/GenBank/DDBJ whole genome shotgun (WGS) entry which is preliminary data.</text>
</comment>
<gene>
    <name evidence="1" type="ORF">DPEC_G00103000</name>
</gene>
<protein>
    <submittedName>
        <fullName evidence="1">Uncharacterized protein</fullName>
    </submittedName>
</protein>
<reference evidence="1" key="1">
    <citation type="submission" date="2021-05" db="EMBL/GenBank/DDBJ databases">
        <authorList>
            <person name="Pan Q."/>
            <person name="Jouanno E."/>
            <person name="Zahm M."/>
            <person name="Klopp C."/>
            <person name="Cabau C."/>
            <person name="Louis A."/>
            <person name="Berthelot C."/>
            <person name="Parey E."/>
            <person name="Roest Crollius H."/>
            <person name="Montfort J."/>
            <person name="Robinson-Rechavi M."/>
            <person name="Bouchez O."/>
            <person name="Lampietro C."/>
            <person name="Lopez Roques C."/>
            <person name="Donnadieu C."/>
            <person name="Postlethwait J."/>
            <person name="Bobe J."/>
            <person name="Dillon D."/>
            <person name="Chandos A."/>
            <person name="von Hippel F."/>
            <person name="Guiguen Y."/>
        </authorList>
    </citation>
    <scope>NUCLEOTIDE SEQUENCE</scope>
    <source>
        <strain evidence="1">YG-Jan2019</strain>
    </source>
</reference>
<dbReference type="Proteomes" id="UP001157502">
    <property type="component" value="Chromosome 8"/>
</dbReference>
<organism evidence="1 2">
    <name type="scientific">Dallia pectoralis</name>
    <name type="common">Alaska blackfish</name>
    <dbReference type="NCBI Taxonomy" id="75939"/>
    <lineage>
        <taxon>Eukaryota</taxon>
        <taxon>Metazoa</taxon>
        <taxon>Chordata</taxon>
        <taxon>Craniata</taxon>
        <taxon>Vertebrata</taxon>
        <taxon>Euteleostomi</taxon>
        <taxon>Actinopterygii</taxon>
        <taxon>Neopterygii</taxon>
        <taxon>Teleostei</taxon>
        <taxon>Protacanthopterygii</taxon>
        <taxon>Esociformes</taxon>
        <taxon>Umbridae</taxon>
        <taxon>Dallia</taxon>
    </lineage>
</organism>
<proteinExistence type="predicted"/>
<sequence>MRRAKLPTGTASSPPRRQPPPITMGTPCPAGEHGAGREEVSAKCRRIAYMLHTDAGTMGSRDTLRSKVTQRLQWCVGLEMALWRGRREIWLTGYGRHAAGSKRRYTTTLLDERRQLNSRASAQFHHLDWEATGHRDPGAGVNAIGGLFLYMFHKRTGMTSSLLSIAMV</sequence>
<accession>A0ACC2GXM5</accession>
<evidence type="ECO:0000313" key="2">
    <source>
        <dbReference type="Proteomes" id="UP001157502"/>
    </source>
</evidence>
<evidence type="ECO:0000313" key="1">
    <source>
        <dbReference type="EMBL" id="KAJ8008265.1"/>
    </source>
</evidence>